<evidence type="ECO:0000313" key="3">
    <source>
        <dbReference type="Proteomes" id="UP000186922"/>
    </source>
</evidence>
<feature type="region of interest" description="Disordered" evidence="1">
    <location>
        <begin position="1"/>
        <end position="21"/>
    </location>
</feature>
<proteinExistence type="predicted"/>
<reference evidence="2 3" key="1">
    <citation type="journal article" date="2016" name="Nat. Commun.">
        <title>Extremotolerant tardigrade genome and improved radiotolerance of human cultured cells by tardigrade-unique protein.</title>
        <authorList>
            <person name="Hashimoto T."/>
            <person name="Horikawa D.D."/>
            <person name="Saito Y."/>
            <person name="Kuwahara H."/>
            <person name="Kozuka-Hata H."/>
            <person name="Shin-I T."/>
            <person name="Minakuchi Y."/>
            <person name="Ohishi K."/>
            <person name="Motoyama A."/>
            <person name="Aizu T."/>
            <person name="Enomoto A."/>
            <person name="Kondo K."/>
            <person name="Tanaka S."/>
            <person name="Hara Y."/>
            <person name="Koshikawa S."/>
            <person name="Sagara H."/>
            <person name="Miura T."/>
            <person name="Yokobori S."/>
            <person name="Miyagawa K."/>
            <person name="Suzuki Y."/>
            <person name="Kubo T."/>
            <person name="Oyama M."/>
            <person name="Kohara Y."/>
            <person name="Fujiyama A."/>
            <person name="Arakawa K."/>
            <person name="Katayama T."/>
            <person name="Toyoda A."/>
            <person name="Kunieda T."/>
        </authorList>
    </citation>
    <scope>NUCLEOTIDE SEQUENCE [LARGE SCALE GENOMIC DNA]</scope>
    <source>
        <strain evidence="2 3">YOKOZUNA-1</strain>
    </source>
</reference>
<keyword evidence="3" id="KW-1185">Reference proteome</keyword>
<organism evidence="2 3">
    <name type="scientific">Ramazzottius varieornatus</name>
    <name type="common">Water bear</name>
    <name type="synonym">Tardigrade</name>
    <dbReference type="NCBI Taxonomy" id="947166"/>
    <lineage>
        <taxon>Eukaryota</taxon>
        <taxon>Metazoa</taxon>
        <taxon>Ecdysozoa</taxon>
        <taxon>Tardigrada</taxon>
        <taxon>Eutardigrada</taxon>
        <taxon>Parachela</taxon>
        <taxon>Hypsibioidea</taxon>
        <taxon>Ramazzottiidae</taxon>
        <taxon>Ramazzottius</taxon>
    </lineage>
</organism>
<dbReference type="EMBL" id="BDGG01000004">
    <property type="protein sequence ID" value="GAU97748.1"/>
    <property type="molecule type" value="Genomic_DNA"/>
</dbReference>
<accession>A0A1D1VGZ5</accession>
<name>A0A1D1VGZ5_RAMVA</name>
<protein>
    <submittedName>
        <fullName evidence="2">Uncharacterized protein</fullName>
    </submittedName>
</protein>
<feature type="region of interest" description="Disordered" evidence="1">
    <location>
        <begin position="41"/>
        <end position="65"/>
    </location>
</feature>
<gene>
    <name evidence="2" type="primary">RvY_08989-1</name>
    <name evidence="2" type="synonym">RvY_08989.1</name>
    <name evidence="2" type="ORF">RvY_08989</name>
</gene>
<dbReference type="AlphaFoldDB" id="A0A1D1VGZ5"/>
<evidence type="ECO:0000256" key="1">
    <source>
        <dbReference type="SAM" id="MobiDB-lite"/>
    </source>
</evidence>
<comment type="caution">
    <text evidence="2">The sequence shown here is derived from an EMBL/GenBank/DDBJ whole genome shotgun (WGS) entry which is preliminary data.</text>
</comment>
<sequence length="65" mass="7108">MIGVKKAIPSFTPGNRTGKQAVKDCDQYKPNISRYQHSLIRMAGGRKDKTSNSPSPRMVGVTKCA</sequence>
<evidence type="ECO:0000313" key="2">
    <source>
        <dbReference type="EMBL" id="GAU97748.1"/>
    </source>
</evidence>
<dbReference type="Proteomes" id="UP000186922">
    <property type="component" value="Unassembled WGS sequence"/>
</dbReference>